<dbReference type="InterPro" id="IPR035906">
    <property type="entry name" value="MetI-like_sf"/>
</dbReference>
<reference evidence="12 13" key="1">
    <citation type="submission" date="2016-06" db="EMBL/GenBank/DDBJ databases">
        <title>Complete genome sequence of a saline-alkali tolerant type strain Dietzia timorensis ID05-A0528T.</title>
        <authorList>
            <person name="Wu X."/>
        </authorList>
    </citation>
    <scope>NUCLEOTIDE SEQUENCE [LARGE SCALE GENOMIC DNA]</scope>
    <source>
        <strain evidence="12 13">ID05-A0528</strain>
    </source>
</reference>
<dbReference type="GO" id="GO:0015098">
    <property type="term" value="F:molybdate ion transmembrane transporter activity"/>
    <property type="evidence" value="ECO:0007669"/>
    <property type="project" value="UniProtKB-UniRule"/>
</dbReference>
<feature type="transmembrane region" description="Helical" evidence="9">
    <location>
        <begin position="239"/>
        <end position="259"/>
    </location>
</feature>
<proteinExistence type="inferred from homology"/>
<gene>
    <name evidence="12" type="ORF">BJL86_2789</name>
</gene>
<name>A0A173LPF8_9ACTN</name>
<feature type="domain" description="ABC transmembrane type-1" evidence="11">
    <location>
        <begin position="52"/>
        <end position="255"/>
    </location>
</feature>
<dbReference type="GO" id="GO:0005886">
    <property type="term" value="C:plasma membrane"/>
    <property type="evidence" value="ECO:0007669"/>
    <property type="project" value="UniProtKB-SubCell"/>
</dbReference>
<evidence type="ECO:0000256" key="5">
    <source>
        <dbReference type="ARBA" id="ARBA00022505"/>
    </source>
</evidence>
<evidence type="ECO:0000256" key="6">
    <source>
        <dbReference type="ARBA" id="ARBA00022692"/>
    </source>
</evidence>
<dbReference type="EMBL" id="CP015961">
    <property type="protein sequence ID" value="ANI93549.1"/>
    <property type="molecule type" value="Genomic_DNA"/>
</dbReference>
<keyword evidence="3 9" id="KW-0813">Transport</keyword>
<dbReference type="RefSeq" id="WP_067470760.1">
    <property type="nucleotide sequence ID" value="NZ_CP015961.1"/>
</dbReference>
<dbReference type="PANTHER" id="PTHR30183:SF3">
    <property type="entry name" value="MOLYBDENUM TRANSPORT SYSTEM PERMEASE PROTEIN MODB"/>
    <property type="match status" value="1"/>
</dbReference>
<evidence type="ECO:0000256" key="7">
    <source>
        <dbReference type="ARBA" id="ARBA00022989"/>
    </source>
</evidence>
<evidence type="ECO:0000256" key="1">
    <source>
        <dbReference type="ARBA" id="ARBA00004651"/>
    </source>
</evidence>
<keyword evidence="13" id="KW-1185">Reference proteome</keyword>
<evidence type="ECO:0000259" key="11">
    <source>
        <dbReference type="PROSITE" id="PS50928"/>
    </source>
</evidence>
<comment type="similarity">
    <text evidence="2 10">Belongs to the binding-protein-dependent transport system permease family. CysTW subfamily.</text>
</comment>
<sequence>MRSRARAGGAALRIAGWIGVAILVAPLLALVILTPLGRLSELTSDGAVWDAIRLSLLCAVCATAACAVIGTPIAALLAGPDFRGKRVVRALVTVPMLMPPVVGGAALLALLGRRGVAGEPLFDAFGFSIPFTTAAVVIAQAYVALPFFVMSVEGALLSRDRDVEEAVSAFGADPATVFRKVTLPAVFPGIGAGAVLAAARALGEFGATVTFAGNLQGVTRTMPSEIYLALQTDPDRANILSIFLIVVSLAVLIVLRGRWADRVGVS</sequence>
<dbReference type="AlphaFoldDB" id="A0A173LPF8"/>
<dbReference type="PROSITE" id="PS50928">
    <property type="entry name" value="ABC_TM1"/>
    <property type="match status" value="1"/>
</dbReference>
<feature type="transmembrane region" description="Helical" evidence="9">
    <location>
        <begin position="90"/>
        <end position="112"/>
    </location>
</feature>
<evidence type="ECO:0000313" key="12">
    <source>
        <dbReference type="EMBL" id="ANI93549.1"/>
    </source>
</evidence>
<dbReference type="CDD" id="cd06261">
    <property type="entry name" value="TM_PBP2"/>
    <property type="match status" value="1"/>
</dbReference>
<keyword evidence="7 9" id="KW-1133">Transmembrane helix</keyword>
<feature type="transmembrane region" description="Helical" evidence="9">
    <location>
        <begin position="12"/>
        <end position="34"/>
    </location>
</feature>
<protein>
    <recommendedName>
        <fullName evidence="10">Molybdenum transport system permease</fullName>
    </recommendedName>
</protein>
<dbReference type="SUPFAM" id="SSF161098">
    <property type="entry name" value="MetI-like"/>
    <property type="match status" value="1"/>
</dbReference>
<feature type="transmembrane region" description="Helical" evidence="9">
    <location>
        <begin position="54"/>
        <end position="78"/>
    </location>
</feature>
<accession>A0A173LPF8</accession>
<dbReference type="Pfam" id="PF00528">
    <property type="entry name" value="BPD_transp_1"/>
    <property type="match status" value="1"/>
</dbReference>
<dbReference type="STRING" id="499555.BJL86_2789"/>
<dbReference type="Proteomes" id="UP000186104">
    <property type="component" value="Chromosome"/>
</dbReference>
<organism evidence="12 13">
    <name type="scientific">Dietzia timorensis</name>
    <dbReference type="NCBI Taxonomy" id="499555"/>
    <lineage>
        <taxon>Bacteria</taxon>
        <taxon>Bacillati</taxon>
        <taxon>Actinomycetota</taxon>
        <taxon>Actinomycetes</taxon>
        <taxon>Mycobacteriales</taxon>
        <taxon>Dietziaceae</taxon>
        <taxon>Dietzia</taxon>
    </lineage>
</organism>
<dbReference type="Gene3D" id="1.10.3720.10">
    <property type="entry name" value="MetI-like"/>
    <property type="match status" value="1"/>
</dbReference>
<keyword evidence="4 10" id="KW-1003">Cell membrane</keyword>
<dbReference type="KEGG" id="dtm:BJL86_2789"/>
<dbReference type="PANTHER" id="PTHR30183">
    <property type="entry name" value="MOLYBDENUM TRANSPORT SYSTEM PERMEASE PROTEIN MODB"/>
    <property type="match status" value="1"/>
</dbReference>
<evidence type="ECO:0000256" key="8">
    <source>
        <dbReference type="ARBA" id="ARBA00023136"/>
    </source>
</evidence>
<evidence type="ECO:0000256" key="4">
    <source>
        <dbReference type="ARBA" id="ARBA00022475"/>
    </source>
</evidence>
<dbReference type="NCBIfam" id="TIGR02141">
    <property type="entry name" value="modB_ABC"/>
    <property type="match status" value="1"/>
</dbReference>
<comment type="function">
    <text evidence="10">Part of the binding-protein-dependent transport system for molybdenum; probably responsible for the translocation of the substrate across the membrane.</text>
</comment>
<evidence type="ECO:0000256" key="2">
    <source>
        <dbReference type="ARBA" id="ARBA00007069"/>
    </source>
</evidence>
<keyword evidence="8 9" id="KW-0472">Membrane</keyword>
<evidence type="ECO:0000256" key="9">
    <source>
        <dbReference type="RuleBase" id="RU363032"/>
    </source>
</evidence>
<dbReference type="InterPro" id="IPR011867">
    <property type="entry name" value="ModB_ABC"/>
</dbReference>
<keyword evidence="5 10" id="KW-0500">Molybdenum</keyword>
<dbReference type="InterPro" id="IPR000515">
    <property type="entry name" value="MetI-like"/>
</dbReference>
<keyword evidence="6 9" id="KW-0812">Transmembrane</keyword>
<feature type="transmembrane region" description="Helical" evidence="9">
    <location>
        <begin position="124"/>
        <end position="149"/>
    </location>
</feature>
<evidence type="ECO:0000256" key="3">
    <source>
        <dbReference type="ARBA" id="ARBA00022448"/>
    </source>
</evidence>
<comment type="subcellular location">
    <subcellularLocation>
        <location evidence="1 9">Cell membrane</location>
        <topology evidence="1 9">Multi-pass membrane protein</topology>
    </subcellularLocation>
</comment>
<evidence type="ECO:0000313" key="13">
    <source>
        <dbReference type="Proteomes" id="UP000186104"/>
    </source>
</evidence>
<evidence type="ECO:0000256" key="10">
    <source>
        <dbReference type="RuleBase" id="RU365097"/>
    </source>
</evidence>